<accession>A0A9D4G8G1</accession>
<evidence type="ECO:0000313" key="1">
    <source>
        <dbReference type="EMBL" id="KAH3812187.1"/>
    </source>
</evidence>
<sequence length="100" mass="11019">MSGIVTTTGPAHQKVLEGSVCLVAWLIESVLDTRDHQIKCFKCGWILECPGPNFIAFRHLASPGNHWLSYVDVIELAVDVNPKLVEGIVLALAGQCFHRH</sequence>
<reference evidence="1" key="1">
    <citation type="journal article" date="2019" name="bioRxiv">
        <title>The Genome of the Zebra Mussel, Dreissena polymorpha: A Resource for Invasive Species Research.</title>
        <authorList>
            <person name="McCartney M.A."/>
            <person name="Auch B."/>
            <person name="Kono T."/>
            <person name="Mallez S."/>
            <person name="Zhang Y."/>
            <person name="Obille A."/>
            <person name="Becker A."/>
            <person name="Abrahante J.E."/>
            <person name="Garbe J."/>
            <person name="Badalamenti J.P."/>
            <person name="Herman A."/>
            <person name="Mangelson H."/>
            <person name="Liachko I."/>
            <person name="Sullivan S."/>
            <person name="Sone E.D."/>
            <person name="Koren S."/>
            <person name="Silverstein K.A.T."/>
            <person name="Beckman K.B."/>
            <person name="Gohl D.M."/>
        </authorList>
    </citation>
    <scope>NUCLEOTIDE SEQUENCE</scope>
    <source>
        <strain evidence="1">Duluth1</strain>
        <tissue evidence="1">Whole animal</tissue>
    </source>
</reference>
<protein>
    <submittedName>
        <fullName evidence="1">Uncharacterized protein</fullName>
    </submittedName>
</protein>
<dbReference type="AlphaFoldDB" id="A0A9D4G8G1"/>
<name>A0A9D4G8G1_DREPO</name>
<dbReference type="EMBL" id="JAIWYP010000006">
    <property type="protein sequence ID" value="KAH3812187.1"/>
    <property type="molecule type" value="Genomic_DNA"/>
</dbReference>
<gene>
    <name evidence="1" type="ORF">DPMN_140611</name>
</gene>
<organism evidence="1 2">
    <name type="scientific">Dreissena polymorpha</name>
    <name type="common">Zebra mussel</name>
    <name type="synonym">Mytilus polymorpha</name>
    <dbReference type="NCBI Taxonomy" id="45954"/>
    <lineage>
        <taxon>Eukaryota</taxon>
        <taxon>Metazoa</taxon>
        <taxon>Spiralia</taxon>
        <taxon>Lophotrochozoa</taxon>
        <taxon>Mollusca</taxon>
        <taxon>Bivalvia</taxon>
        <taxon>Autobranchia</taxon>
        <taxon>Heteroconchia</taxon>
        <taxon>Euheterodonta</taxon>
        <taxon>Imparidentia</taxon>
        <taxon>Neoheterodontei</taxon>
        <taxon>Myida</taxon>
        <taxon>Dreissenoidea</taxon>
        <taxon>Dreissenidae</taxon>
        <taxon>Dreissena</taxon>
    </lineage>
</organism>
<dbReference type="Proteomes" id="UP000828390">
    <property type="component" value="Unassembled WGS sequence"/>
</dbReference>
<proteinExistence type="predicted"/>
<evidence type="ECO:0000313" key="2">
    <source>
        <dbReference type="Proteomes" id="UP000828390"/>
    </source>
</evidence>
<keyword evidence="2" id="KW-1185">Reference proteome</keyword>
<comment type="caution">
    <text evidence="1">The sequence shown here is derived from an EMBL/GenBank/DDBJ whole genome shotgun (WGS) entry which is preliminary data.</text>
</comment>
<reference evidence="1" key="2">
    <citation type="submission" date="2020-11" db="EMBL/GenBank/DDBJ databases">
        <authorList>
            <person name="McCartney M.A."/>
            <person name="Auch B."/>
            <person name="Kono T."/>
            <person name="Mallez S."/>
            <person name="Becker A."/>
            <person name="Gohl D.M."/>
            <person name="Silverstein K.A.T."/>
            <person name="Koren S."/>
            <person name="Bechman K.B."/>
            <person name="Herman A."/>
            <person name="Abrahante J.E."/>
            <person name="Garbe J."/>
        </authorList>
    </citation>
    <scope>NUCLEOTIDE SEQUENCE</scope>
    <source>
        <strain evidence="1">Duluth1</strain>
        <tissue evidence="1">Whole animal</tissue>
    </source>
</reference>